<dbReference type="Gene3D" id="1.10.532.10">
    <property type="entry name" value="STAT transcription factor, N-terminal domain"/>
    <property type="match status" value="1"/>
</dbReference>
<dbReference type="CDD" id="cd16855">
    <property type="entry name" value="STAT5_CCD"/>
    <property type="match status" value="1"/>
</dbReference>
<dbReference type="Pfam" id="PF01017">
    <property type="entry name" value="STAT_alpha"/>
    <property type="match status" value="1"/>
</dbReference>
<dbReference type="VEuPathDB" id="VectorBase:AGAP000099"/>
<dbReference type="Pfam" id="PF02865">
    <property type="entry name" value="STAT_int"/>
    <property type="match status" value="1"/>
</dbReference>
<comment type="subunit">
    <text evidence="12">Forms a homodimer or a heterodimer with a related family member.</text>
</comment>
<reference evidence="16" key="3">
    <citation type="submission" date="2020-05" db="UniProtKB">
        <authorList>
            <consortium name="EnsemblMetazoa"/>
        </authorList>
    </citation>
    <scope>IDENTIFICATION</scope>
    <source>
        <strain evidence="16">PEST</strain>
    </source>
</reference>
<protein>
    <recommendedName>
        <fullName evidence="13">Signal transducer and activator of transcription</fullName>
    </recommendedName>
</protein>
<dbReference type="InParanoid" id="A0A3F2YXR4"/>
<dbReference type="PROSITE" id="PS50001">
    <property type="entry name" value="SH2"/>
    <property type="match status" value="1"/>
</dbReference>
<dbReference type="Proteomes" id="UP000007062">
    <property type="component" value="Chromosome X"/>
</dbReference>
<dbReference type="Pfam" id="PF02864">
    <property type="entry name" value="STAT_bind"/>
    <property type="match status" value="1"/>
</dbReference>
<dbReference type="InterPro" id="IPR000980">
    <property type="entry name" value="SH2"/>
</dbReference>
<dbReference type="Gene3D" id="2.60.40.630">
    <property type="entry name" value="STAT transcription factor, DNA-binding domain"/>
    <property type="match status" value="1"/>
</dbReference>
<dbReference type="GO" id="GO:0042127">
    <property type="term" value="P:regulation of cell population proliferation"/>
    <property type="evidence" value="ECO:0000318"/>
    <property type="project" value="GO_Central"/>
</dbReference>
<dbReference type="InterPro" id="IPR013801">
    <property type="entry name" value="STAT_TF_DNA-bd"/>
</dbReference>
<dbReference type="PANTHER" id="PTHR11801">
    <property type="entry name" value="SIGNAL TRANSDUCER AND ACTIVATOR OF TRANSCRIPTION"/>
    <property type="match status" value="1"/>
</dbReference>
<evidence type="ECO:0000256" key="14">
    <source>
        <dbReference type="SAM" id="Coils"/>
    </source>
</evidence>
<keyword evidence="8 13" id="KW-0238">DNA-binding</keyword>
<dbReference type="GO" id="GO:0006357">
    <property type="term" value="P:regulation of transcription by RNA polymerase II"/>
    <property type="evidence" value="ECO:0000318"/>
    <property type="project" value="GO_Central"/>
</dbReference>
<evidence type="ECO:0000256" key="7">
    <source>
        <dbReference type="ARBA" id="ARBA00023015"/>
    </source>
</evidence>
<feature type="region of interest" description="Disordered" evidence="15">
    <location>
        <begin position="929"/>
        <end position="965"/>
    </location>
</feature>
<dbReference type="Gene3D" id="3.30.505.10">
    <property type="entry name" value="SH2 domain"/>
    <property type="match status" value="1"/>
</dbReference>
<evidence type="ECO:0000256" key="5">
    <source>
        <dbReference type="ARBA" id="ARBA00022553"/>
    </source>
</evidence>
<accession>A0A3F2YXR4</accession>
<evidence type="ECO:0000256" key="1">
    <source>
        <dbReference type="ARBA" id="ARBA00004123"/>
    </source>
</evidence>
<keyword evidence="7 13" id="KW-0805">Transcription regulation</keyword>
<feature type="region of interest" description="Disordered" evidence="15">
    <location>
        <begin position="699"/>
        <end position="731"/>
    </location>
</feature>
<organism evidence="16 17">
    <name type="scientific">Anopheles gambiae</name>
    <name type="common">African malaria mosquito</name>
    <dbReference type="NCBI Taxonomy" id="7165"/>
    <lineage>
        <taxon>Eukaryota</taxon>
        <taxon>Metazoa</taxon>
        <taxon>Ecdysozoa</taxon>
        <taxon>Arthropoda</taxon>
        <taxon>Hexapoda</taxon>
        <taxon>Insecta</taxon>
        <taxon>Pterygota</taxon>
        <taxon>Neoptera</taxon>
        <taxon>Endopterygota</taxon>
        <taxon>Diptera</taxon>
        <taxon>Nematocera</taxon>
        <taxon>Culicoidea</taxon>
        <taxon>Culicidae</taxon>
        <taxon>Anophelinae</taxon>
        <taxon>Anopheles</taxon>
    </lineage>
</organism>
<dbReference type="GO" id="GO:0006952">
    <property type="term" value="P:defense response"/>
    <property type="evidence" value="ECO:0000318"/>
    <property type="project" value="GO_Central"/>
</dbReference>
<dbReference type="GO" id="GO:0000981">
    <property type="term" value="F:DNA-binding transcription factor activity, RNA polymerase II-specific"/>
    <property type="evidence" value="ECO:0000318"/>
    <property type="project" value="GO_Central"/>
</dbReference>
<evidence type="ECO:0000313" key="16">
    <source>
        <dbReference type="EnsemblMetazoa" id="AGAP000099-PB"/>
    </source>
</evidence>
<feature type="compositionally biased region" description="Low complexity" evidence="15">
    <location>
        <begin position="946"/>
        <end position="962"/>
    </location>
</feature>
<dbReference type="InterPro" id="IPR036535">
    <property type="entry name" value="STAT_N_sf"/>
</dbReference>
<evidence type="ECO:0000256" key="6">
    <source>
        <dbReference type="ARBA" id="ARBA00022999"/>
    </source>
</evidence>
<evidence type="ECO:0000256" key="2">
    <source>
        <dbReference type="ARBA" id="ARBA00004496"/>
    </source>
</evidence>
<evidence type="ECO:0000256" key="11">
    <source>
        <dbReference type="ARBA" id="ARBA00023242"/>
    </source>
</evidence>
<dbReference type="SUPFAM" id="SSF47655">
    <property type="entry name" value="STAT"/>
    <property type="match status" value="1"/>
</dbReference>
<dbReference type="Pfam" id="PF21354">
    <property type="entry name" value="STAT_linker"/>
    <property type="match status" value="1"/>
</dbReference>
<keyword evidence="6 13" id="KW-0727">SH2 domain</keyword>
<dbReference type="Pfam" id="PF00017">
    <property type="entry name" value="SH2"/>
    <property type="match status" value="1"/>
</dbReference>
<dbReference type="GO" id="GO:0001228">
    <property type="term" value="F:DNA-binding transcription activator activity, RNA polymerase II-specific"/>
    <property type="evidence" value="ECO:0007669"/>
    <property type="project" value="UniProtKB-ARBA"/>
</dbReference>
<keyword evidence="17" id="KW-1185">Reference proteome</keyword>
<dbReference type="AlphaFoldDB" id="A0A3F2YXR4"/>
<evidence type="ECO:0000256" key="8">
    <source>
        <dbReference type="ARBA" id="ARBA00023125"/>
    </source>
</evidence>
<dbReference type="InterPro" id="IPR048988">
    <property type="entry name" value="STAT_linker"/>
</dbReference>
<dbReference type="SUPFAM" id="SSF49417">
    <property type="entry name" value="p53-like transcription factors"/>
    <property type="match status" value="1"/>
</dbReference>
<dbReference type="InterPro" id="IPR046994">
    <property type="entry name" value="STAT5_CC"/>
</dbReference>
<dbReference type="VEuPathDB" id="VectorBase:AGAMI1_013964"/>
<dbReference type="InterPro" id="IPR015988">
    <property type="entry name" value="STAT_TF_CC"/>
</dbReference>
<evidence type="ECO:0000256" key="9">
    <source>
        <dbReference type="ARBA" id="ARBA00023159"/>
    </source>
</evidence>
<reference evidence="16 17" key="2">
    <citation type="journal article" date="2004" name="Trends Parasitol.">
        <title>The Anopheles gambiae genome: an update.</title>
        <authorList>
            <person name="Mongin E."/>
            <person name="Louis C."/>
            <person name="Holt R.A."/>
            <person name="Birney E."/>
            <person name="Collins F.H."/>
        </authorList>
    </citation>
    <scope>NUCLEOTIDE SEQUENCE [LARGE SCALE GENOMIC DNA]</scope>
    <source>
        <strain evidence="16 17">PEST</strain>
    </source>
</reference>
<evidence type="ECO:0000256" key="4">
    <source>
        <dbReference type="ARBA" id="ARBA00022490"/>
    </source>
</evidence>
<name>A0A3F2YXR4_ANOGA</name>
<dbReference type="GO" id="GO:0007259">
    <property type="term" value="P:cell surface receptor signaling pathway via JAK-STAT"/>
    <property type="evidence" value="ECO:0000318"/>
    <property type="project" value="GO_Central"/>
</dbReference>
<proteinExistence type="inferred from homology"/>
<dbReference type="GO" id="GO:0005634">
    <property type="term" value="C:nucleus"/>
    <property type="evidence" value="ECO:0000318"/>
    <property type="project" value="GO_Central"/>
</dbReference>
<feature type="coiled-coil region" evidence="14">
    <location>
        <begin position="143"/>
        <end position="184"/>
    </location>
</feature>
<dbReference type="FunFam" id="2.60.40.630:FF:000003">
    <property type="entry name" value="Signal transducer and transcription activator 6"/>
    <property type="match status" value="1"/>
</dbReference>
<dbReference type="EMBL" id="AAAB01008846">
    <property type="status" value="NOT_ANNOTATED_CDS"/>
    <property type="molecule type" value="Genomic_DNA"/>
</dbReference>
<keyword evidence="10 13" id="KW-0804">Transcription</keyword>
<sequence>MSLWARVNQLPQPILEQIRFIYGSNFPIEVRHYLADWIEERLLNAPVYTNDQEAVYEQDAANFLNQLIMELERTAINLPESNFTIKIRLNESARNFRQLFSHNPAQLYQHLMNCLHRERQCVAYPDECVNVQDPEVTEVFNAVQQLQIMVRTNENDNRNLMKEYEHLLLEVHELQKNRAQLETIENAEMRAHAHNQLAQHQKMVNDRLQLCTGKRLALVDGFRKTILITDEVQNKVLNKYLSQWKINQGFAGNGASMMSASNLDTIQAWCESLAEIIWSTKDQIRLAIKNKSKLHVEQEDVPDLLPQAMVDVTNLLKMLITNTFIIEKQPPQVMKTNTRFAATVRLLVGNTLNIKMVNPQVKVSIISEAQAQQTQQTNKASEQSCGEIMNNIGNLEYNETTKQLSVSFRNMQLKKIKRAEKKGTECVMDEKFALLFQSSFAVGHGDLVFSVWTISLPVVVIVHGNQEPQSWATITWDNAFADINRIPFQVPDKVIWNQLAEALNMKFRASTGRSLTAENMHFLCEKAFKTNLPFPVPNDLTIMWSQFCKEPIPDRSFTFWDWFYAAMKVTREHLRGPWMDGSIIGFIHKSKAEDYLLKCPRGTFLLRFSDSELGGITIAWVNEGNDGQPQILHIQPFTAKDFSTRSLSDRIRDFDDLFYLYPNKPKHEAFDRYTTPAGPPRNKNYIASEVRAVLMPGPTNNQMNSFPNTPSYNIQSPDASRDTPSTGYSVSGRASNASASCGLQHRYVSSFEPYVQSDGIAQSVLAAGTGATLSGLVRPPPALSVLSTSSNCSSSTTTTAGGHYQQHQGLMEQHHHHHLHNHISNHHSPAPGSQNHAYLPQQQFDDATASLSECGGHDGTTELRSLPSMPGAFSFTGRPFADSGNSSERPNLPVEHQPKGPSVQLPQLSAGHTNSTVAVAVPAAITTTTISSSSSSRRVDSGGDGISCASSRTTSLSSASTAMEQQLSGLEDLSSWLDLNNNASWP</sequence>
<dbReference type="InterPro" id="IPR013799">
    <property type="entry name" value="STAT_TF_prot_interaction"/>
</dbReference>
<keyword evidence="9 13" id="KW-0010">Activator</keyword>
<evidence type="ECO:0000256" key="3">
    <source>
        <dbReference type="ARBA" id="ARBA00005586"/>
    </source>
</evidence>
<dbReference type="Gene3D" id="1.10.238.10">
    <property type="entry name" value="EF-hand"/>
    <property type="match status" value="1"/>
</dbReference>
<evidence type="ECO:0000256" key="15">
    <source>
        <dbReference type="SAM" id="MobiDB-lite"/>
    </source>
</evidence>
<dbReference type="SUPFAM" id="SSF48092">
    <property type="entry name" value="Transcription factor STAT-4 N-domain"/>
    <property type="match status" value="1"/>
</dbReference>
<dbReference type="GO" id="GO:0005737">
    <property type="term" value="C:cytoplasm"/>
    <property type="evidence" value="ECO:0000318"/>
    <property type="project" value="GO_Central"/>
</dbReference>
<dbReference type="SMART" id="SM00964">
    <property type="entry name" value="STAT_int"/>
    <property type="match status" value="1"/>
</dbReference>
<dbReference type="InterPro" id="IPR001217">
    <property type="entry name" value="STAT"/>
</dbReference>
<dbReference type="FunFam" id="1.10.238.10:FF:000029">
    <property type="entry name" value="Signal transducer and transcription activator 6"/>
    <property type="match status" value="1"/>
</dbReference>
<dbReference type="Gene3D" id="1.20.1050.20">
    <property type="entry name" value="STAT transcription factor, all-alpha domain"/>
    <property type="match status" value="1"/>
</dbReference>
<keyword evidence="4 13" id="KW-0963">Cytoplasm</keyword>
<reference evidence="16 17" key="1">
    <citation type="journal article" date="2002" name="Science">
        <title>The genome sequence of the malaria mosquito Anopheles gambiae.</title>
        <authorList>
            <person name="Holt R.A."/>
            <person name="Subramanian G.M."/>
            <person name="Halpern A."/>
            <person name="Sutton G.G."/>
            <person name="Charlab R."/>
            <person name="Nusskern D.R."/>
            <person name="Wincker P."/>
            <person name="Clark A.G."/>
            <person name="Ribeiro J.M."/>
            <person name="Wides R."/>
            <person name="Salzberg S.L."/>
            <person name="Loftus B."/>
            <person name="Yandell M."/>
            <person name="Majoros W.H."/>
            <person name="Rusch D.B."/>
            <person name="Lai Z."/>
            <person name="Kraft C.L."/>
            <person name="Abril J.F."/>
            <person name="Anthouard V."/>
            <person name="Arensburger P."/>
            <person name="Atkinson P.W."/>
            <person name="Baden H."/>
            <person name="de Berardinis V."/>
            <person name="Baldwin D."/>
            <person name="Benes V."/>
            <person name="Biedler J."/>
            <person name="Blass C."/>
            <person name="Bolanos R."/>
            <person name="Boscus D."/>
            <person name="Barnstead M."/>
            <person name="Cai S."/>
            <person name="Center A."/>
            <person name="Chaturverdi K."/>
            <person name="Christophides G.K."/>
            <person name="Chrystal M.A."/>
            <person name="Clamp M."/>
            <person name="Cravchik A."/>
            <person name="Curwen V."/>
            <person name="Dana A."/>
            <person name="Delcher A."/>
            <person name="Dew I."/>
            <person name="Evans C.A."/>
            <person name="Flanigan M."/>
            <person name="Grundschober-Freimoser A."/>
            <person name="Friedli L."/>
            <person name="Gu Z."/>
            <person name="Guan P."/>
            <person name="Guigo R."/>
            <person name="Hillenmeyer M.E."/>
            <person name="Hladun S.L."/>
            <person name="Hogan J.R."/>
            <person name="Hong Y.S."/>
            <person name="Hoover J."/>
            <person name="Jaillon O."/>
            <person name="Ke Z."/>
            <person name="Kodira C."/>
            <person name="Kokoza E."/>
            <person name="Koutsos A."/>
            <person name="Letunic I."/>
            <person name="Levitsky A."/>
            <person name="Liang Y."/>
            <person name="Lin J.J."/>
            <person name="Lobo N.F."/>
            <person name="Lopez J.R."/>
            <person name="Malek J.A."/>
            <person name="McIntosh T.C."/>
            <person name="Meister S."/>
            <person name="Miller J."/>
            <person name="Mobarry C."/>
            <person name="Mongin E."/>
            <person name="Murphy S.D."/>
            <person name="O'Brochta D.A."/>
            <person name="Pfannkoch C."/>
            <person name="Qi R."/>
            <person name="Regier M.A."/>
            <person name="Remington K."/>
            <person name="Shao H."/>
            <person name="Sharakhova M.V."/>
            <person name="Sitter C.D."/>
            <person name="Shetty J."/>
            <person name="Smith T.J."/>
            <person name="Strong R."/>
            <person name="Sun J."/>
            <person name="Thomasova D."/>
            <person name="Ton L.Q."/>
            <person name="Topalis P."/>
            <person name="Tu Z."/>
            <person name="Unger M.F."/>
            <person name="Walenz B."/>
            <person name="Wang A."/>
            <person name="Wang J."/>
            <person name="Wang M."/>
            <person name="Wang X."/>
            <person name="Woodford K.J."/>
            <person name="Wortman J.R."/>
            <person name="Wu M."/>
            <person name="Yao A."/>
            <person name="Zdobnov E.M."/>
            <person name="Zhang H."/>
            <person name="Zhao Q."/>
            <person name="Zhao S."/>
            <person name="Zhu S.C."/>
            <person name="Zhimulev I."/>
            <person name="Coluzzi M."/>
            <person name="della Torre A."/>
            <person name="Roth C.W."/>
            <person name="Louis C."/>
            <person name="Kalush F."/>
            <person name="Mural R.J."/>
            <person name="Myers E.W."/>
            <person name="Adams M.D."/>
            <person name="Smith H.O."/>
            <person name="Broder S."/>
            <person name="Gardner M.J."/>
            <person name="Fraser C.M."/>
            <person name="Birney E."/>
            <person name="Bork P."/>
            <person name="Brey P.T."/>
            <person name="Venter J.C."/>
            <person name="Weissenbach J."/>
            <person name="Kafatos F.C."/>
            <person name="Collins F.H."/>
            <person name="Hoffman S.L."/>
        </authorList>
    </citation>
    <scope>NUCLEOTIDE SEQUENCE [LARGE SCALE GENOMIC DNA]</scope>
    <source>
        <strain evidence="16 17">PEST</strain>
    </source>
</reference>
<dbReference type="InterPro" id="IPR012345">
    <property type="entry name" value="STAT_TF_DNA-bd_N"/>
</dbReference>
<keyword evidence="14" id="KW-0175">Coiled coil</keyword>
<keyword evidence="5 13" id="KW-0597">Phosphoprotein</keyword>
<dbReference type="FunFam" id="3.30.505.10:FF:000048">
    <property type="entry name" value="Signal transducer and transcription activator 6"/>
    <property type="match status" value="1"/>
</dbReference>
<dbReference type="SUPFAM" id="SSF55550">
    <property type="entry name" value="SH2 domain"/>
    <property type="match status" value="1"/>
</dbReference>
<dbReference type="FunFam" id="1.10.532.10:FF:000005">
    <property type="entry name" value="Signal transducer and activator of transcription"/>
    <property type="match status" value="1"/>
</dbReference>
<comment type="similarity">
    <text evidence="3 13">Belongs to the transcription factor STAT family.</text>
</comment>
<evidence type="ECO:0000256" key="10">
    <source>
        <dbReference type="ARBA" id="ARBA00023163"/>
    </source>
</evidence>
<evidence type="ECO:0000313" key="17">
    <source>
        <dbReference type="Proteomes" id="UP000007062"/>
    </source>
</evidence>
<keyword evidence="11 13" id="KW-0539">Nucleus</keyword>
<dbReference type="FunCoup" id="A0A3F2YXR4">
    <property type="interactions" value="1076"/>
</dbReference>
<dbReference type="InterPro" id="IPR008967">
    <property type="entry name" value="p53-like_TF_DNA-bd_sf"/>
</dbReference>
<comment type="subcellular location">
    <subcellularLocation>
        <location evidence="2 13">Cytoplasm</location>
    </subcellularLocation>
    <subcellularLocation>
        <location evidence="1 13">Nucleus</location>
    </subcellularLocation>
</comment>
<dbReference type="InterPro" id="IPR036860">
    <property type="entry name" value="SH2_dom_sf"/>
</dbReference>
<dbReference type="InterPro" id="IPR013800">
    <property type="entry name" value="STAT_TF_alpha"/>
</dbReference>
<dbReference type="SMART" id="SM00252">
    <property type="entry name" value="SH2"/>
    <property type="match status" value="1"/>
</dbReference>
<dbReference type="EnsemblMetazoa" id="AGAP000099-RB">
    <property type="protein sequence ID" value="AGAP000099-PB"/>
    <property type="gene ID" value="AGAP000099"/>
</dbReference>
<dbReference type="CDD" id="cd09919">
    <property type="entry name" value="SH2_STAT_family"/>
    <property type="match status" value="1"/>
</dbReference>
<evidence type="ECO:0000256" key="13">
    <source>
        <dbReference type="RuleBase" id="RU046415"/>
    </source>
</evidence>
<dbReference type="GO" id="GO:0000978">
    <property type="term" value="F:RNA polymerase II cis-regulatory region sequence-specific DNA binding"/>
    <property type="evidence" value="ECO:0000318"/>
    <property type="project" value="GO_Central"/>
</dbReference>
<feature type="region of interest" description="Disordered" evidence="15">
    <location>
        <begin position="872"/>
        <end position="905"/>
    </location>
</feature>
<evidence type="ECO:0000256" key="12">
    <source>
        <dbReference type="ARBA" id="ARBA00064301"/>
    </source>
</evidence>